<dbReference type="GO" id="GO:0005634">
    <property type="term" value="C:nucleus"/>
    <property type="evidence" value="ECO:0007669"/>
    <property type="project" value="TreeGrafter"/>
</dbReference>
<feature type="coiled-coil region" evidence="2">
    <location>
        <begin position="15"/>
        <end position="42"/>
    </location>
</feature>
<dbReference type="Pfam" id="PF00149">
    <property type="entry name" value="Metallophos"/>
    <property type="match status" value="1"/>
</dbReference>
<gene>
    <name evidence="5" type="ORF">TEOVI_000910900</name>
</gene>
<dbReference type="SMART" id="SM00156">
    <property type="entry name" value="PP2Ac"/>
    <property type="match status" value="1"/>
</dbReference>
<sequence length="637" mass="69832">MSSSEAVKALASLTKEELMQRVLELQGKNAELYDEVEQLRQRLSQNRIPDVSKPRVSIRHSCDVGSCSPSRFSTLASSVGGQYGSYTVSLSVLVIENGNSMTVPLSSILDKSYKRPDMREPDTPAVSMSAMRDESDPHGRFSADHCDIIRSPSMGIDGPAGGGAELRGVTFGAAAAAAVSATSGCGGCRPSIMVGFSRADDQSEPPPRDPSSCRPPMSVQPISASLDAPRHDIQRFSSGRPLGVREGSLASDGLVSHRTLRTFNQQVIDGYSAPSPMSSRGSAVFHYIVRNFTLNNECRHNSDDVEGFGRALCSLCEEVKRVLKSEPRHGSSYSPCYVFGDIHGNFIDLFYFLDNLISFQDLRYTPHRFVFLGDYVDRGPFSVEVVAYLFAMKVLAPDKVLLLRGNHEDSLVSGDIAGYGHTSFRAQCRELFGFTLGEEVWNCVSDTFAYLPLTANIDGKIFCTHGGIPRYSGGADDRLSQLSRGDFPVMRTLFQAPADETPQQRQLRQLAMDTCWADPAEDETQLDRWGFGDNPRGRGVILFGSKAVDDFLGNHNYEYIFRAHQEKSDGLKLSKNARVFTIFSTSAYVGHENGAGVVLVADGKIRLIIKNADSIEMDPETNVRTAHGNEELENGPR</sequence>
<feature type="compositionally biased region" description="Basic and acidic residues" evidence="3">
    <location>
        <begin position="131"/>
        <end position="140"/>
    </location>
</feature>
<dbReference type="SUPFAM" id="SSF56300">
    <property type="entry name" value="Metallo-dependent phosphatases"/>
    <property type="match status" value="1"/>
</dbReference>
<proteinExistence type="inferred from homology"/>
<accession>A0A1G4I9I0</accession>
<evidence type="ECO:0000313" key="5">
    <source>
        <dbReference type="EMBL" id="SCU68508.1"/>
    </source>
</evidence>
<dbReference type="PROSITE" id="PS00125">
    <property type="entry name" value="SER_THR_PHOSPHATASE"/>
    <property type="match status" value="1"/>
</dbReference>
<dbReference type="Gene3D" id="3.60.21.10">
    <property type="match status" value="1"/>
</dbReference>
<dbReference type="GO" id="GO:0004722">
    <property type="term" value="F:protein serine/threonine phosphatase activity"/>
    <property type="evidence" value="ECO:0007669"/>
    <property type="project" value="UniProtKB-EC"/>
</dbReference>
<protein>
    <recommendedName>
        <fullName evidence="1">Serine/threonine-protein phosphatase</fullName>
        <ecNumber evidence="1">3.1.3.16</ecNumber>
    </recommendedName>
</protein>
<keyword evidence="2" id="KW-0175">Coiled coil</keyword>
<feature type="region of interest" description="Disordered" evidence="3">
    <location>
        <begin position="114"/>
        <end position="140"/>
    </location>
</feature>
<dbReference type="InterPro" id="IPR004843">
    <property type="entry name" value="Calcineurin-like_PHP"/>
</dbReference>
<dbReference type="GO" id="GO:0005737">
    <property type="term" value="C:cytoplasm"/>
    <property type="evidence" value="ECO:0007669"/>
    <property type="project" value="TreeGrafter"/>
</dbReference>
<name>A0A1G4I9I0_TRYEQ</name>
<dbReference type="RefSeq" id="XP_067079661.1">
    <property type="nucleotide sequence ID" value="XM_067223560.1"/>
</dbReference>
<evidence type="ECO:0000259" key="4">
    <source>
        <dbReference type="PROSITE" id="PS00125"/>
    </source>
</evidence>
<evidence type="ECO:0000256" key="2">
    <source>
        <dbReference type="SAM" id="Coils"/>
    </source>
</evidence>
<dbReference type="PRINTS" id="PR00114">
    <property type="entry name" value="STPHPHTASE"/>
</dbReference>
<comment type="similarity">
    <text evidence="1">Belongs to the PPP phosphatase family.</text>
</comment>
<keyword evidence="6" id="KW-1185">Reference proteome</keyword>
<dbReference type="VEuPathDB" id="TriTrypDB:TEOVI_000910900"/>
<dbReference type="EC" id="3.1.3.16" evidence="1"/>
<dbReference type="GeneID" id="92383043"/>
<dbReference type="FunFam" id="3.60.21.10:FF:000058">
    <property type="entry name" value="Serine/threonine-protein phosphatase"/>
    <property type="match status" value="1"/>
</dbReference>
<dbReference type="CDD" id="cd00144">
    <property type="entry name" value="MPP_PPP_family"/>
    <property type="match status" value="1"/>
</dbReference>
<dbReference type="InterPro" id="IPR006186">
    <property type="entry name" value="Ser/Thr-sp_prot-phosphatase"/>
</dbReference>
<dbReference type="InterPro" id="IPR050341">
    <property type="entry name" value="PP1_catalytic_subunit"/>
</dbReference>
<evidence type="ECO:0000256" key="3">
    <source>
        <dbReference type="SAM" id="MobiDB-lite"/>
    </source>
</evidence>
<feature type="domain" description="Serine/threonine specific protein phosphatases" evidence="4">
    <location>
        <begin position="403"/>
        <end position="408"/>
    </location>
</feature>
<dbReference type="PANTHER" id="PTHR11668">
    <property type="entry name" value="SERINE/THREONINE PROTEIN PHOSPHATASE"/>
    <property type="match status" value="1"/>
</dbReference>
<feature type="region of interest" description="Disordered" evidence="3">
    <location>
        <begin position="197"/>
        <end position="218"/>
    </location>
</feature>
<dbReference type="Proteomes" id="UP000195570">
    <property type="component" value="Unassembled WGS sequence"/>
</dbReference>
<comment type="caution">
    <text evidence="5">The sequence shown here is derived from an EMBL/GenBank/DDBJ whole genome shotgun (WGS) entry which is preliminary data.</text>
</comment>
<reference evidence="5" key="1">
    <citation type="submission" date="2016-09" db="EMBL/GenBank/DDBJ databases">
        <authorList>
            <person name="Hebert L."/>
            <person name="Moumen B."/>
        </authorList>
    </citation>
    <scope>NUCLEOTIDE SEQUENCE [LARGE SCALE GENOMIC DNA]</scope>
    <source>
        <strain evidence="5">OVI</strain>
    </source>
</reference>
<evidence type="ECO:0000313" key="6">
    <source>
        <dbReference type="Proteomes" id="UP000195570"/>
    </source>
</evidence>
<dbReference type="EMBL" id="CZPT02000993">
    <property type="protein sequence ID" value="SCU68508.1"/>
    <property type="molecule type" value="Genomic_DNA"/>
</dbReference>
<dbReference type="PANTHER" id="PTHR11668:SF489">
    <property type="entry name" value="SERINE_THREONINE-PROTEIN PHOSPHATASE"/>
    <property type="match status" value="1"/>
</dbReference>
<comment type="catalytic activity">
    <reaction evidence="1">
        <text>O-phospho-L-threonyl-[protein] + H2O = L-threonyl-[protein] + phosphate</text>
        <dbReference type="Rhea" id="RHEA:47004"/>
        <dbReference type="Rhea" id="RHEA-COMP:11060"/>
        <dbReference type="Rhea" id="RHEA-COMP:11605"/>
        <dbReference type="ChEBI" id="CHEBI:15377"/>
        <dbReference type="ChEBI" id="CHEBI:30013"/>
        <dbReference type="ChEBI" id="CHEBI:43474"/>
        <dbReference type="ChEBI" id="CHEBI:61977"/>
        <dbReference type="EC" id="3.1.3.16"/>
    </reaction>
</comment>
<evidence type="ECO:0000256" key="1">
    <source>
        <dbReference type="RuleBase" id="RU004273"/>
    </source>
</evidence>
<organism evidence="5 6">
    <name type="scientific">Trypanosoma equiperdum</name>
    <dbReference type="NCBI Taxonomy" id="5694"/>
    <lineage>
        <taxon>Eukaryota</taxon>
        <taxon>Discoba</taxon>
        <taxon>Euglenozoa</taxon>
        <taxon>Kinetoplastea</taxon>
        <taxon>Metakinetoplastina</taxon>
        <taxon>Trypanosomatida</taxon>
        <taxon>Trypanosomatidae</taxon>
        <taxon>Trypanosoma</taxon>
    </lineage>
</organism>
<dbReference type="InterPro" id="IPR029052">
    <property type="entry name" value="Metallo-depent_PP-like"/>
</dbReference>
<dbReference type="AlphaFoldDB" id="A0A1G4I9I0"/>
<keyword evidence="1 5" id="KW-0378">Hydrolase</keyword>